<reference evidence="1" key="1">
    <citation type="submission" date="2018-02" db="EMBL/GenBank/DDBJ databases">
        <title>Rhizophora mucronata_Transcriptome.</title>
        <authorList>
            <person name="Meera S.P."/>
            <person name="Sreeshan A."/>
            <person name="Augustine A."/>
        </authorList>
    </citation>
    <scope>NUCLEOTIDE SEQUENCE</scope>
    <source>
        <tissue evidence="1">Leaf</tissue>
    </source>
</reference>
<proteinExistence type="predicted"/>
<organism evidence="1">
    <name type="scientific">Rhizophora mucronata</name>
    <name type="common">Asiatic mangrove</name>
    <dbReference type="NCBI Taxonomy" id="61149"/>
    <lineage>
        <taxon>Eukaryota</taxon>
        <taxon>Viridiplantae</taxon>
        <taxon>Streptophyta</taxon>
        <taxon>Embryophyta</taxon>
        <taxon>Tracheophyta</taxon>
        <taxon>Spermatophyta</taxon>
        <taxon>Magnoliopsida</taxon>
        <taxon>eudicotyledons</taxon>
        <taxon>Gunneridae</taxon>
        <taxon>Pentapetalae</taxon>
        <taxon>rosids</taxon>
        <taxon>fabids</taxon>
        <taxon>Malpighiales</taxon>
        <taxon>Rhizophoraceae</taxon>
        <taxon>Rhizophora</taxon>
    </lineage>
</organism>
<accession>A0A2P2QUI3</accession>
<sequence>MKTTSTTLWPFRCCVAFGNFIEHPAGVSREVKKYKSRQKRRMTSRKKVPTPWYISERTSKATGDPTEGGRWSMSLDLVAVERQVVLGFEASIARHCLITQFGDCLI</sequence>
<dbReference type="AlphaFoldDB" id="A0A2P2QUI3"/>
<protein>
    <submittedName>
        <fullName evidence="1">Uncharacterized protein MANES_13G107200</fullName>
    </submittedName>
</protein>
<name>A0A2P2QUI3_RHIMU</name>
<dbReference type="EMBL" id="GGEC01090188">
    <property type="protein sequence ID" value="MBX70672.1"/>
    <property type="molecule type" value="Transcribed_RNA"/>
</dbReference>
<evidence type="ECO:0000313" key="1">
    <source>
        <dbReference type="EMBL" id="MBX70672.1"/>
    </source>
</evidence>